<dbReference type="InterPro" id="IPR025657">
    <property type="entry name" value="RadC_JAB"/>
</dbReference>
<dbReference type="InterPro" id="IPR010994">
    <property type="entry name" value="RuvA_2-like"/>
</dbReference>
<dbReference type="GO" id="GO:0046872">
    <property type="term" value="F:metal ion binding"/>
    <property type="evidence" value="ECO:0007669"/>
    <property type="project" value="UniProtKB-KW"/>
</dbReference>
<dbReference type="KEGG" id="zpl:ZBT109_0500"/>
<dbReference type="InterPro" id="IPR046778">
    <property type="entry name" value="UPF0758_N"/>
</dbReference>
<dbReference type="AlphaFoldDB" id="A0A348HCD6"/>
<evidence type="ECO:0000259" key="7">
    <source>
        <dbReference type="PROSITE" id="PS50249"/>
    </source>
</evidence>
<dbReference type="InterPro" id="IPR037518">
    <property type="entry name" value="MPN"/>
</dbReference>
<dbReference type="PANTHER" id="PTHR30471">
    <property type="entry name" value="DNA REPAIR PROTEIN RADC"/>
    <property type="match status" value="1"/>
</dbReference>
<reference evidence="8 9" key="1">
    <citation type="submission" date="2018-09" db="EMBL/GenBank/DDBJ databases">
        <title>Zymobacter palmae IAM14233 (=T109) whole genome analysis.</title>
        <authorList>
            <person name="Yanase H."/>
        </authorList>
    </citation>
    <scope>NUCLEOTIDE SEQUENCE [LARGE SCALE GENOMIC DNA]</scope>
    <source>
        <strain evidence="8 9">IAM14233</strain>
    </source>
</reference>
<dbReference type="CDD" id="cd08071">
    <property type="entry name" value="MPN_DUF2466"/>
    <property type="match status" value="1"/>
</dbReference>
<dbReference type="STRING" id="1123510.GCA_000620025_01463"/>
<proteinExistence type="inferred from homology"/>
<keyword evidence="2" id="KW-0479">Metal-binding</keyword>
<evidence type="ECO:0000256" key="4">
    <source>
        <dbReference type="ARBA" id="ARBA00022833"/>
    </source>
</evidence>
<accession>A0A348HCD6</accession>
<keyword evidence="1" id="KW-0645">Protease</keyword>
<evidence type="ECO:0000256" key="6">
    <source>
        <dbReference type="RuleBase" id="RU003797"/>
    </source>
</evidence>
<dbReference type="InterPro" id="IPR001405">
    <property type="entry name" value="UPF0758"/>
</dbReference>
<gene>
    <name evidence="8" type="ORF">ZBT109_0500</name>
</gene>
<dbReference type="Pfam" id="PF20582">
    <property type="entry name" value="UPF0758_N"/>
    <property type="match status" value="1"/>
</dbReference>
<dbReference type="PROSITE" id="PS50249">
    <property type="entry name" value="MPN"/>
    <property type="match status" value="1"/>
</dbReference>
<protein>
    <submittedName>
        <fullName evidence="8">DNA repair proteins</fullName>
    </submittedName>
</protein>
<keyword evidence="4" id="KW-0862">Zinc</keyword>
<dbReference type="EMBL" id="AP018933">
    <property type="protein sequence ID" value="BBG29288.1"/>
    <property type="molecule type" value="Genomic_DNA"/>
</dbReference>
<evidence type="ECO:0000256" key="2">
    <source>
        <dbReference type="ARBA" id="ARBA00022723"/>
    </source>
</evidence>
<sequence>MSIRDWPVEERPQERLLNEGSEHLSDAELLALFLRSGQPGQSAVSLARQALHHFGNIRNLLCADCADFCRMKGLGVVRYTQLQAALELSRRHLAISLHKADALNASHKVKGYLKARLRDLKHEVFAALLLDTQHRILSFEQLSVGTIDQATVYPREVARLMLERHAAAVIFAHNHPTGRPEPSDADIRLTHTLKDALALLDIRVLDHFIVADQHIVSFAEQGLL</sequence>
<dbReference type="NCBIfam" id="NF000642">
    <property type="entry name" value="PRK00024.1"/>
    <property type="match status" value="1"/>
</dbReference>
<feature type="domain" description="MPN" evidence="7">
    <location>
        <begin position="102"/>
        <end position="224"/>
    </location>
</feature>
<dbReference type="PANTHER" id="PTHR30471:SF3">
    <property type="entry name" value="UPF0758 PROTEIN YEES-RELATED"/>
    <property type="match status" value="1"/>
</dbReference>
<dbReference type="Gene3D" id="3.40.140.10">
    <property type="entry name" value="Cytidine Deaminase, domain 2"/>
    <property type="match status" value="1"/>
</dbReference>
<evidence type="ECO:0000313" key="8">
    <source>
        <dbReference type="EMBL" id="BBG29288.1"/>
    </source>
</evidence>
<keyword evidence="3" id="KW-0378">Hydrolase</keyword>
<comment type="similarity">
    <text evidence="6">Belongs to the UPF0758 family.</text>
</comment>
<evidence type="ECO:0000313" key="9">
    <source>
        <dbReference type="Proteomes" id="UP000267342"/>
    </source>
</evidence>
<dbReference type="SUPFAM" id="SSF47781">
    <property type="entry name" value="RuvA domain 2-like"/>
    <property type="match status" value="1"/>
</dbReference>
<evidence type="ECO:0000256" key="1">
    <source>
        <dbReference type="ARBA" id="ARBA00022670"/>
    </source>
</evidence>
<dbReference type="Pfam" id="PF04002">
    <property type="entry name" value="RadC"/>
    <property type="match status" value="1"/>
</dbReference>
<dbReference type="RefSeq" id="WP_027704850.1">
    <property type="nucleotide sequence ID" value="NZ_AP018933.1"/>
</dbReference>
<dbReference type="GO" id="GO:0006508">
    <property type="term" value="P:proteolysis"/>
    <property type="evidence" value="ECO:0007669"/>
    <property type="project" value="UniProtKB-KW"/>
</dbReference>
<evidence type="ECO:0000256" key="5">
    <source>
        <dbReference type="ARBA" id="ARBA00023049"/>
    </source>
</evidence>
<dbReference type="SUPFAM" id="SSF102712">
    <property type="entry name" value="JAB1/MPN domain"/>
    <property type="match status" value="1"/>
</dbReference>
<keyword evidence="9" id="KW-1185">Reference proteome</keyword>
<name>A0A348HCD6_9GAMM</name>
<dbReference type="Proteomes" id="UP000267342">
    <property type="component" value="Chromosome"/>
</dbReference>
<dbReference type="NCBIfam" id="TIGR00608">
    <property type="entry name" value="radc"/>
    <property type="match status" value="1"/>
</dbReference>
<dbReference type="GO" id="GO:0008237">
    <property type="term" value="F:metallopeptidase activity"/>
    <property type="evidence" value="ECO:0007669"/>
    <property type="project" value="UniProtKB-KW"/>
</dbReference>
<dbReference type="OrthoDB" id="9804482at2"/>
<evidence type="ECO:0000256" key="3">
    <source>
        <dbReference type="ARBA" id="ARBA00022801"/>
    </source>
</evidence>
<keyword evidence="5" id="KW-0482">Metalloprotease</keyword>
<organism evidence="8 9">
    <name type="scientific">Zymobacter palmae</name>
    <dbReference type="NCBI Taxonomy" id="33074"/>
    <lineage>
        <taxon>Bacteria</taxon>
        <taxon>Pseudomonadati</taxon>
        <taxon>Pseudomonadota</taxon>
        <taxon>Gammaproteobacteria</taxon>
        <taxon>Oceanospirillales</taxon>
        <taxon>Halomonadaceae</taxon>
        <taxon>Zymobacter group</taxon>
        <taxon>Zymobacter</taxon>
    </lineage>
</organism>